<dbReference type="NCBIfam" id="TIGR01140">
    <property type="entry name" value="L_thr_O3P_dcar"/>
    <property type="match status" value="1"/>
</dbReference>
<keyword evidence="7 11" id="KW-0456">Lyase</keyword>
<sequence length="354" mass="39907">MNLPHHGSNPQHVYHRAHMIPPDKIIDFSVNTNPLGPPSFIKENWLDYLQYINDYPDPEAAALVQALSEKEQLPAECILPGNGAAELIFILAQLLKDEQVLIAEPAFSEYRQALEVQGAVIDSLVLKEENGWDLDERIFQKMQGKKAVFICNPSNPTGRVYSRALLLDVIEQAKKTGTLIICDEAFYDFTAESHSLSGDLSRYPNLVILRSVTKMYALAGIRLGYVMASAYMIEKLKRRQPHWSVNALAQRMGIACAKDTDHAEKTRGWIASERERVKHELASIGMTVYPSSTNYYLIAAPKEKELFPYLLKKGIVTRHTENFAGLDGNFLRIAVKLPDENHALIEALREWKGC</sequence>
<dbReference type="EMBL" id="JAGVRK010000001">
    <property type="protein sequence ID" value="MBS2968706.1"/>
    <property type="molecule type" value="Genomic_DNA"/>
</dbReference>
<accession>A0ABS5LDK6</accession>
<dbReference type="PROSITE" id="PS00105">
    <property type="entry name" value="AA_TRANSFER_CLASS_1"/>
    <property type="match status" value="1"/>
</dbReference>
<dbReference type="RefSeq" id="WP_211557711.1">
    <property type="nucleotide sequence ID" value="NZ_JAGVRK010000001.1"/>
</dbReference>
<keyword evidence="12" id="KW-1185">Reference proteome</keyword>
<organism evidence="11 12">
    <name type="scientific">Metabacillus flavus</name>
    <dbReference type="NCBI Taxonomy" id="2823519"/>
    <lineage>
        <taxon>Bacteria</taxon>
        <taxon>Bacillati</taxon>
        <taxon>Bacillota</taxon>
        <taxon>Bacilli</taxon>
        <taxon>Bacillales</taxon>
        <taxon>Bacillaceae</taxon>
        <taxon>Metabacillus</taxon>
    </lineage>
</organism>
<comment type="catalytic activity">
    <reaction evidence="9">
        <text>O-phospho-L-threonine + H(+) = (R)-1-aminopropan-2-yl phosphate + CO2</text>
        <dbReference type="Rhea" id="RHEA:11492"/>
        <dbReference type="ChEBI" id="CHEBI:15378"/>
        <dbReference type="ChEBI" id="CHEBI:16526"/>
        <dbReference type="ChEBI" id="CHEBI:58563"/>
        <dbReference type="ChEBI" id="CHEBI:58675"/>
        <dbReference type="EC" id="4.1.1.81"/>
    </reaction>
</comment>
<dbReference type="GO" id="GO:0048472">
    <property type="term" value="F:threonine-phosphate decarboxylase activity"/>
    <property type="evidence" value="ECO:0007669"/>
    <property type="project" value="UniProtKB-EC"/>
</dbReference>
<dbReference type="PANTHER" id="PTHR42885:SF1">
    <property type="entry name" value="THREONINE-PHOSPHATE DECARBOXYLASE"/>
    <property type="match status" value="1"/>
</dbReference>
<dbReference type="EC" id="4.1.1.81" evidence="4"/>
<dbReference type="InterPro" id="IPR005860">
    <property type="entry name" value="CobD"/>
</dbReference>
<dbReference type="CDD" id="cd00609">
    <property type="entry name" value="AAT_like"/>
    <property type="match status" value="1"/>
</dbReference>
<name>A0ABS5LDK6_9BACI</name>
<evidence type="ECO:0000256" key="8">
    <source>
        <dbReference type="ARBA" id="ARBA00029996"/>
    </source>
</evidence>
<evidence type="ECO:0000256" key="4">
    <source>
        <dbReference type="ARBA" id="ARBA00012285"/>
    </source>
</evidence>
<dbReference type="PANTHER" id="PTHR42885">
    <property type="entry name" value="HISTIDINOL-PHOSPHATE AMINOTRANSFERASE-RELATED"/>
    <property type="match status" value="1"/>
</dbReference>
<evidence type="ECO:0000256" key="3">
    <source>
        <dbReference type="ARBA" id="ARBA00004953"/>
    </source>
</evidence>
<keyword evidence="5" id="KW-0169">Cobalamin biosynthesis</keyword>
<dbReference type="InterPro" id="IPR015424">
    <property type="entry name" value="PyrdxlP-dep_Trfase"/>
</dbReference>
<dbReference type="SUPFAM" id="SSF53383">
    <property type="entry name" value="PLP-dependent transferases"/>
    <property type="match status" value="1"/>
</dbReference>
<dbReference type="Gene3D" id="3.40.640.10">
    <property type="entry name" value="Type I PLP-dependent aspartate aminotransferase-like (Major domain)"/>
    <property type="match status" value="1"/>
</dbReference>
<comment type="pathway">
    <text evidence="3">Cofactor biosynthesis; adenosylcobalamin biosynthesis.</text>
</comment>
<evidence type="ECO:0000313" key="12">
    <source>
        <dbReference type="Proteomes" id="UP000682403"/>
    </source>
</evidence>
<evidence type="ECO:0000256" key="1">
    <source>
        <dbReference type="ARBA" id="ARBA00001933"/>
    </source>
</evidence>
<evidence type="ECO:0000256" key="9">
    <source>
        <dbReference type="ARBA" id="ARBA00048531"/>
    </source>
</evidence>
<proteinExistence type="predicted"/>
<evidence type="ECO:0000259" key="10">
    <source>
        <dbReference type="Pfam" id="PF00155"/>
    </source>
</evidence>
<comment type="caution">
    <text evidence="11">The sequence shown here is derived from an EMBL/GenBank/DDBJ whole genome shotgun (WGS) entry which is preliminary data.</text>
</comment>
<keyword evidence="6" id="KW-0663">Pyridoxal phosphate</keyword>
<comment type="cofactor">
    <cofactor evidence="1">
        <name>pyridoxal 5'-phosphate</name>
        <dbReference type="ChEBI" id="CHEBI:597326"/>
    </cofactor>
</comment>
<evidence type="ECO:0000256" key="6">
    <source>
        <dbReference type="ARBA" id="ARBA00022898"/>
    </source>
</evidence>
<protein>
    <recommendedName>
        <fullName evidence="4">threonine-phosphate decarboxylase</fullName>
        <ecNumber evidence="4">4.1.1.81</ecNumber>
    </recommendedName>
    <alternativeName>
        <fullName evidence="8">L-threonine-O-3-phosphate decarboxylase</fullName>
    </alternativeName>
</protein>
<dbReference type="InterPro" id="IPR004838">
    <property type="entry name" value="NHTrfase_class1_PyrdxlP-BS"/>
</dbReference>
<dbReference type="InterPro" id="IPR004839">
    <property type="entry name" value="Aminotransferase_I/II_large"/>
</dbReference>
<gene>
    <name evidence="11" type="ORF">J9317_08040</name>
</gene>
<dbReference type="Proteomes" id="UP000682403">
    <property type="component" value="Unassembled WGS sequence"/>
</dbReference>
<evidence type="ECO:0000313" key="11">
    <source>
        <dbReference type="EMBL" id="MBS2968706.1"/>
    </source>
</evidence>
<dbReference type="InterPro" id="IPR015421">
    <property type="entry name" value="PyrdxlP-dep_Trfase_major"/>
</dbReference>
<dbReference type="Gene3D" id="3.90.1150.10">
    <property type="entry name" value="Aspartate Aminotransferase, domain 1"/>
    <property type="match status" value="1"/>
</dbReference>
<dbReference type="InterPro" id="IPR015422">
    <property type="entry name" value="PyrdxlP-dep_Trfase_small"/>
</dbReference>
<reference evidence="11 12" key="1">
    <citation type="submission" date="2021-04" db="EMBL/GenBank/DDBJ databases">
        <title>Metabacillus sp. strain KIGAM252 whole genome sequence.</title>
        <authorList>
            <person name="Seo M.-J."/>
            <person name="Cho E.-S."/>
            <person name="Hwang C.Y."/>
            <person name="Yoon D.J."/>
        </authorList>
    </citation>
    <scope>NUCLEOTIDE SEQUENCE [LARGE SCALE GENOMIC DNA]</scope>
    <source>
        <strain evidence="11 12">KIGAM252</strain>
    </source>
</reference>
<comment type="function">
    <text evidence="2">Decarboxylates L-threonine-O-3-phosphate to yield (R)-1-amino-2-propanol O-2-phosphate, the precursor for the linkage between the nucleotide loop and the corrin ring in cobalamin.</text>
</comment>
<dbReference type="Pfam" id="PF00155">
    <property type="entry name" value="Aminotran_1_2"/>
    <property type="match status" value="1"/>
</dbReference>
<evidence type="ECO:0000256" key="7">
    <source>
        <dbReference type="ARBA" id="ARBA00023239"/>
    </source>
</evidence>
<evidence type="ECO:0000256" key="2">
    <source>
        <dbReference type="ARBA" id="ARBA00003444"/>
    </source>
</evidence>
<feature type="domain" description="Aminotransferase class I/classII large" evidence="10">
    <location>
        <begin position="24"/>
        <end position="344"/>
    </location>
</feature>
<evidence type="ECO:0000256" key="5">
    <source>
        <dbReference type="ARBA" id="ARBA00022573"/>
    </source>
</evidence>